<keyword evidence="7" id="KW-1133">Transmembrane helix</keyword>
<dbReference type="GO" id="GO:0005743">
    <property type="term" value="C:mitochondrial inner membrane"/>
    <property type="evidence" value="ECO:0007669"/>
    <property type="project" value="UniProtKB-SubCell"/>
</dbReference>
<evidence type="ECO:0000256" key="3">
    <source>
        <dbReference type="ARBA" id="ARBA00022448"/>
    </source>
</evidence>
<evidence type="ECO:0000256" key="5">
    <source>
        <dbReference type="ARBA" id="ARBA00022737"/>
    </source>
</evidence>
<feature type="repeat" description="Solcar" evidence="11">
    <location>
        <begin position="183"/>
        <end position="268"/>
    </location>
</feature>
<evidence type="ECO:0000256" key="6">
    <source>
        <dbReference type="ARBA" id="ARBA00022792"/>
    </source>
</evidence>
<evidence type="ECO:0000256" key="7">
    <source>
        <dbReference type="ARBA" id="ARBA00022989"/>
    </source>
</evidence>
<organism evidence="13 14">
    <name type="scientific">Canariomyces notabilis</name>
    <dbReference type="NCBI Taxonomy" id="2074819"/>
    <lineage>
        <taxon>Eukaryota</taxon>
        <taxon>Fungi</taxon>
        <taxon>Dikarya</taxon>
        <taxon>Ascomycota</taxon>
        <taxon>Pezizomycotina</taxon>
        <taxon>Sordariomycetes</taxon>
        <taxon>Sordariomycetidae</taxon>
        <taxon>Sordariales</taxon>
        <taxon>Chaetomiaceae</taxon>
        <taxon>Canariomyces</taxon>
    </lineage>
</organism>
<keyword evidence="8" id="KW-0496">Mitochondrion</keyword>
<keyword evidence="4 11" id="KW-0812">Transmembrane</keyword>
<dbReference type="RefSeq" id="XP_064674032.1">
    <property type="nucleotide sequence ID" value="XM_064814330.1"/>
</dbReference>
<dbReference type="GO" id="GO:1990547">
    <property type="term" value="P:mitochondrial phosphate ion transmembrane transport"/>
    <property type="evidence" value="ECO:0007669"/>
    <property type="project" value="InterPro"/>
</dbReference>
<evidence type="ECO:0000256" key="1">
    <source>
        <dbReference type="ARBA" id="ARBA00004448"/>
    </source>
</evidence>
<evidence type="ECO:0000256" key="9">
    <source>
        <dbReference type="ARBA" id="ARBA00023136"/>
    </source>
</evidence>
<dbReference type="GO" id="GO:0005315">
    <property type="term" value="F:phosphate transmembrane transporter activity"/>
    <property type="evidence" value="ECO:0007669"/>
    <property type="project" value="InterPro"/>
</dbReference>
<dbReference type="GO" id="GO:0035434">
    <property type="term" value="P:copper ion transmembrane transport"/>
    <property type="evidence" value="ECO:0007669"/>
    <property type="project" value="UniProtKB-ARBA"/>
</dbReference>
<dbReference type="SUPFAM" id="SSF103506">
    <property type="entry name" value="Mitochondrial carrier"/>
    <property type="match status" value="1"/>
</dbReference>
<keyword evidence="14" id="KW-1185">Reference proteome</keyword>
<dbReference type="InterPro" id="IPR018108">
    <property type="entry name" value="MCP_transmembrane"/>
</dbReference>
<dbReference type="PANTHER" id="PTHR45671">
    <property type="entry name" value="SOLUTE CARRIER FAMILY 25 (MITOCHONDRIAL CARRIER PHOSPHATE CARRIER), MEMBER 3, LIKE-RELATED-RELATED"/>
    <property type="match status" value="1"/>
</dbReference>
<evidence type="ECO:0000313" key="13">
    <source>
        <dbReference type="EMBL" id="KAK4116462.1"/>
    </source>
</evidence>
<dbReference type="Pfam" id="PF00153">
    <property type="entry name" value="Mito_carr"/>
    <property type="match status" value="3"/>
</dbReference>
<name>A0AAN6TL17_9PEZI</name>
<evidence type="ECO:0000256" key="4">
    <source>
        <dbReference type="ARBA" id="ARBA00022692"/>
    </source>
</evidence>
<proteinExistence type="inferred from homology"/>
<evidence type="ECO:0000256" key="2">
    <source>
        <dbReference type="ARBA" id="ARBA00006375"/>
    </source>
</evidence>
<dbReference type="Gene3D" id="1.50.40.10">
    <property type="entry name" value="Mitochondrial carrier domain"/>
    <property type="match status" value="2"/>
</dbReference>
<keyword evidence="6" id="KW-0999">Mitochondrion inner membrane</keyword>
<dbReference type="FunFam" id="1.50.40.10:FF:000076">
    <property type="entry name" value="Mitochondrial phosphate carrier protein 2"/>
    <property type="match status" value="1"/>
</dbReference>
<evidence type="ECO:0000313" key="14">
    <source>
        <dbReference type="Proteomes" id="UP001302812"/>
    </source>
</evidence>
<dbReference type="EMBL" id="MU853333">
    <property type="protein sequence ID" value="KAK4116462.1"/>
    <property type="molecule type" value="Genomic_DNA"/>
</dbReference>
<comment type="subcellular location">
    <subcellularLocation>
        <location evidence="1">Mitochondrion inner membrane</location>
        <topology evidence="1">Multi-pass membrane protein</topology>
    </subcellularLocation>
</comment>
<reference evidence="13" key="1">
    <citation type="journal article" date="2023" name="Mol. Phylogenet. Evol.">
        <title>Genome-scale phylogeny and comparative genomics of the fungal order Sordariales.</title>
        <authorList>
            <person name="Hensen N."/>
            <person name="Bonometti L."/>
            <person name="Westerberg I."/>
            <person name="Brannstrom I.O."/>
            <person name="Guillou S."/>
            <person name="Cros-Aarteil S."/>
            <person name="Calhoun S."/>
            <person name="Haridas S."/>
            <person name="Kuo A."/>
            <person name="Mondo S."/>
            <person name="Pangilinan J."/>
            <person name="Riley R."/>
            <person name="LaButti K."/>
            <person name="Andreopoulos B."/>
            <person name="Lipzen A."/>
            <person name="Chen C."/>
            <person name="Yan M."/>
            <person name="Daum C."/>
            <person name="Ng V."/>
            <person name="Clum A."/>
            <person name="Steindorff A."/>
            <person name="Ohm R.A."/>
            <person name="Martin F."/>
            <person name="Silar P."/>
            <person name="Natvig D.O."/>
            <person name="Lalanne C."/>
            <person name="Gautier V."/>
            <person name="Ament-Velasquez S.L."/>
            <person name="Kruys A."/>
            <person name="Hutchinson M.I."/>
            <person name="Powell A.J."/>
            <person name="Barry K."/>
            <person name="Miller A.N."/>
            <person name="Grigoriev I.V."/>
            <person name="Debuchy R."/>
            <person name="Gladieux P."/>
            <person name="Hiltunen Thoren M."/>
            <person name="Johannesson H."/>
        </authorList>
    </citation>
    <scope>NUCLEOTIDE SEQUENCE</scope>
    <source>
        <strain evidence="13">CBS 508.74</strain>
    </source>
</reference>
<protein>
    <submittedName>
        <fullName evidence="13">Mitochondrial carrier</fullName>
    </submittedName>
</protein>
<evidence type="ECO:0000256" key="10">
    <source>
        <dbReference type="ARBA" id="ARBA00054508"/>
    </source>
</evidence>
<keyword evidence="9 11" id="KW-0472">Membrane</keyword>
<dbReference type="AlphaFoldDB" id="A0AAN6TL17"/>
<evidence type="ECO:0000256" key="8">
    <source>
        <dbReference type="ARBA" id="ARBA00023128"/>
    </source>
</evidence>
<comment type="function">
    <text evidence="10">Transport of phosphate groups from the cytosol to the mitochondrial matrix.</text>
</comment>
<comment type="similarity">
    <text evidence="2 12">Belongs to the mitochondrial carrier (TC 2.A.29) family.</text>
</comment>
<dbReference type="InterPro" id="IPR044677">
    <property type="entry name" value="SLC25A3/Pic2/Mir1-like"/>
</dbReference>
<dbReference type="PROSITE" id="PS50920">
    <property type="entry name" value="SOLCAR"/>
    <property type="match status" value="3"/>
</dbReference>
<dbReference type="PANTHER" id="PTHR45671:SF10">
    <property type="entry name" value="SOLUTE CARRIER FAMILY 25 MEMBER 3"/>
    <property type="match status" value="1"/>
</dbReference>
<sequence>MPLFPSFDTLQQTFGGRYSHGKPQSKANASGATPYQARLELYPAYSIVDDAKSKTKKLSAEATREFEAATQKVQGKDNKLELYSGTYYAASTFGGLMACGLTHTAVTPLDLVKTRRQVDSKLYKSNFQAWGHIYRTEGMRGIFTGWSPTFFGYSAQGAFKYGWYEYFKKTYSDLVGPEAAYKYKTGVYLAASASAEFLADIALCPFEAIKVRMQATIPSQYTGTFDGFAKIRAAEGTAGLYKGLYPLWGRQIPYTMMKFASFETIVEMIYDRLPGHKSDYGKAAQTGVSFVGGYLAGILCAIVSHPADVMVSKLNAYRKPGEGFGAVTTRIYKDIGFKGLWNGLPVRIVMIGTLTGLQWMIYDYFKIFMGFPTTGGTPPPEKIK</sequence>
<dbReference type="Proteomes" id="UP001302812">
    <property type="component" value="Unassembled WGS sequence"/>
</dbReference>
<dbReference type="InterPro" id="IPR023395">
    <property type="entry name" value="MCP_dom_sf"/>
</dbReference>
<feature type="repeat" description="Solcar" evidence="11">
    <location>
        <begin position="284"/>
        <end position="368"/>
    </location>
</feature>
<accession>A0AAN6TL17</accession>
<dbReference type="FunFam" id="1.50.40.10:FF:000131">
    <property type="entry name" value="Mitochondrial phosphate carrier protein 2"/>
    <property type="match status" value="1"/>
</dbReference>
<comment type="caution">
    <text evidence="13">The sequence shown here is derived from an EMBL/GenBank/DDBJ whole genome shotgun (WGS) entry which is preliminary data.</text>
</comment>
<dbReference type="GeneID" id="89938455"/>
<feature type="repeat" description="Solcar" evidence="11">
    <location>
        <begin position="86"/>
        <end position="170"/>
    </location>
</feature>
<keyword evidence="3 12" id="KW-0813">Transport</keyword>
<keyword evidence="5" id="KW-0677">Repeat</keyword>
<reference evidence="13" key="2">
    <citation type="submission" date="2023-05" db="EMBL/GenBank/DDBJ databases">
        <authorList>
            <consortium name="Lawrence Berkeley National Laboratory"/>
            <person name="Steindorff A."/>
            <person name="Hensen N."/>
            <person name="Bonometti L."/>
            <person name="Westerberg I."/>
            <person name="Brannstrom I.O."/>
            <person name="Guillou S."/>
            <person name="Cros-Aarteil S."/>
            <person name="Calhoun S."/>
            <person name="Haridas S."/>
            <person name="Kuo A."/>
            <person name="Mondo S."/>
            <person name="Pangilinan J."/>
            <person name="Riley R."/>
            <person name="Labutti K."/>
            <person name="Andreopoulos B."/>
            <person name="Lipzen A."/>
            <person name="Chen C."/>
            <person name="Yanf M."/>
            <person name="Daum C."/>
            <person name="Ng V."/>
            <person name="Clum A."/>
            <person name="Ohm R."/>
            <person name="Martin F."/>
            <person name="Silar P."/>
            <person name="Natvig D."/>
            <person name="Lalanne C."/>
            <person name="Gautier V."/>
            <person name="Ament-Velasquez S.L."/>
            <person name="Kruys A."/>
            <person name="Hutchinson M.I."/>
            <person name="Powell A.J."/>
            <person name="Barry K."/>
            <person name="Miller A.N."/>
            <person name="Grigoriev I.V."/>
            <person name="Debuchy R."/>
            <person name="Gladieux P."/>
            <person name="Thoren M.H."/>
            <person name="Johannesson H."/>
        </authorList>
    </citation>
    <scope>NUCLEOTIDE SEQUENCE</scope>
    <source>
        <strain evidence="13">CBS 508.74</strain>
    </source>
</reference>
<evidence type="ECO:0000256" key="11">
    <source>
        <dbReference type="PROSITE-ProRule" id="PRU00282"/>
    </source>
</evidence>
<gene>
    <name evidence="13" type="ORF">N656DRAFT_774735</name>
</gene>
<evidence type="ECO:0000256" key="12">
    <source>
        <dbReference type="RuleBase" id="RU000488"/>
    </source>
</evidence>